<evidence type="ECO:0000256" key="14">
    <source>
        <dbReference type="PROSITE-ProRule" id="PRU00706"/>
    </source>
</evidence>
<dbReference type="PROSITE" id="PS51374">
    <property type="entry name" value="NDPK_LIKE"/>
    <property type="match status" value="1"/>
</dbReference>
<evidence type="ECO:0000256" key="1">
    <source>
        <dbReference type="ARBA" id="ARBA00001946"/>
    </source>
</evidence>
<dbReference type="HAMAP" id="MF_00451">
    <property type="entry name" value="NDP_kinase"/>
    <property type="match status" value="1"/>
</dbReference>
<evidence type="ECO:0000256" key="11">
    <source>
        <dbReference type="ARBA" id="ARBA00022842"/>
    </source>
</evidence>
<dbReference type="GO" id="GO:0006241">
    <property type="term" value="P:CTP biosynthetic process"/>
    <property type="evidence" value="ECO:0007669"/>
    <property type="project" value="UniProtKB-UniRule"/>
</dbReference>
<evidence type="ECO:0000256" key="4">
    <source>
        <dbReference type="ARBA" id="ARBA00017632"/>
    </source>
</evidence>
<feature type="binding site" evidence="13 14">
    <location>
        <position position="17"/>
    </location>
    <ligand>
        <name>ATP</name>
        <dbReference type="ChEBI" id="CHEBI:30616"/>
    </ligand>
</feature>
<dbReference type="GO" id="GO:0006183">
    <property type="term" value="P:GTP biosynthetic process"/>
    <property type="evidence" value="ECO:0007669"/>
    <property type="project" value="UniProtKB-UniRule"/>
</dbReference>
<feature type="binding site" evidence="13 14">
    <location>
        <position position="99"/>
    </location>
    <ligand>
        <name>ATP</name>
        <dbReference type="ChEBI" id="CHEBI:30616"/>
    </ligand>
</feature>
<accession>A0A101FWF3</accession>
<feature type="binding site" evidence="13 14">
    <location>
        <position position="110"/>
    </location>
    <ligand>
        <name>ATP</name>
        <dbReference type="ChEBI" id="CHEBI:30616"/>
    </ligand>
</feature>
<comment type="similarity">
    <text evidence="2 13 14 15">Belongs to the NDK family.</text>
</comment>
<evidence type="ECO:0000256" key="3">
    <source>
        <dbReference type="ARBA" id="ARBA00012966"/>
    </source>
</evidence>
<keyword evidence="13" id="KW-0963">Cytoplasm</keyword>
<dbReference type="InterPro" id="IPR001564">
    <property type="entry name" value="Nucleoside_diP_kinase"/>
</dbReference>
<keyword evidence="11 13" id="KW-0460">Magnesium</keyword>
<dbReference type="SMART" id="SM00562">
    <property type="entry name" value="NDK"/>
    <property type="match status" value="1"/>
</dbReference>
<evidence type="ECO:0000256" key="6">
    <source>
        <dbReference type="ARBA" id="ARBA00022679"/>
    </source>
</evidence>
<dbReference type="PRINTS" id="PR01243">
    <property type="entry name" value="NUCDPKINASE"/>
</dbReference>
<dbReference type="CDD" id="cd04413">
    <property type="entry name" value="NDPk_I"/>
    <property type="match status" value="1"/>
</dbReference>
<dbReference type="GO" id="GO:0004550">
    <property type="term" value="F:nucleoside diphosphate kinase activity"/>
    <property type="evidence" value="ECO:0007669"/>
    <property type="project" value="UniProtKB-UniRule"/>
</dbReference>
<evidence type="ECO:0000313" key="20">
    <source>
        <dbReference type="Proteomes" id="UP000053961"/>
    </source>
</evidence>
<evidence type="ECO:0000256" key="16">
    <source>
        <dbReference type="RuleBase" id="RU004013"/>
    </source>
</evidence>
<name>A0A101FWF3_9EURY</name>
<dbReference type="PROSITE" id="PS00469">
    <property type="entry name" value="NDPK"/>
    <property type="match status" value="1"/>
</dbReference>
<dbReference type="FunFam" id="3.30.70.141:FF:000003">
    <property type="entry name" value="Nucleoside diphosphate kinase"/>
    <property type="match status" value="1"/>
</dbReference>
<dbReference type="InterPro" id="IPR023005">
    <property type="entry name" value="Nucleoside_diP_kinase_AS"/>
</dbReference>
<feature type="binding site" evidence="13 14">
    <location>
        <position position="120"/>
    </location>
    <ligand>
        <name>ATP</name>
        <dbReference type="ChEBI" id="CHEBI:30616"/>
    </ligand>
</feature>
<dbReference type="Proteomes" id="UP000057043">
    <property type="component" value="Unassembled WGS sequence"/>
</dbReference>
<dbReference type="InterPro" id="IPR034907">
    <property type="entry name" value="NDK-like_dom"/>
</dbReference>
<dbReference type="EMBL" id="LGFT01000001">
    <property type="protein sequence ID" value="KUK45542.1"/>
    <property type="molecule type" value="Genomic_DNA"/>
</dbReference>
<evidence type="ECO:0000256" key="2">
    <source>
        <dbReference type="ARBA" id="ARBA00008142"/>
    </source>
</evidence>
<evidence type="ECO:0000313" key="21">
    <source>
        <dbReference type="Proteomes" id="UP000057043"/>
    </source>
</evidence>
<dbReference type="EC" id="2.7.4.6" evidence="3 13"/>
<feature type="active site" description="Pros-phosphohistidine intermediate" evidence="13 14">
    <location>
        <position position="123"/>
    </location>
</feature>
<evidence type="ECO:0000256" key="7">
    <source>
        <dbReference type="ARBA" id="ARBA00022723"/>
    </source>
</evidence>
<dbReference type="NCBIfam" id="NF001908">
    <property type="entry name" value="PRK00668.1"/>
    <property type="match status" value="1"/>
</dbReference>
<dbReference type="AlphaFoldDB" id="A0A101FWF3"/>
<reference evidence="20 21" key="2">
    <citation type="journal article" date="2015" name="MBio">
        <title>Genome-Resolved Metagenomic Analysis Reveals Roles for Candidate Phyla and Other Microbial Community Members in Biogeochemical Transformations in Oil Reservoirs.</title>
        <authorList>
            <person name="Hu P."/>
            <person name="Tom L."/>
            <person name="Singh A."/>
            <person name="Thomas B.C."/>
            <person name="Baker B.J."/>
            <person name="Piceno Y.M."/>
            <person name="Andersen G.L."/>
            <person name="Banfield J.F."/>
        </authorList>
    </citation>
    <scope>NUCLEOTIDE SEQUENCE [LARGE SCALE GENOMIC DNA]</scope>
    <source>
        <strain evidence="18">57_489</strain>
    </source>
</reference>
<proteinExistence type="inferred from homology"/>
<comment type="catalytic activity">
    <reaction evidence="13 16">
        <text>a 2'-deoxyribonucleoside 5'-diphosphate + ATP = a 2'-deoxyribonucleoside 5'-triphosphate + ADP</text>
        <dbReference type="Rhea" id="RHEA:44640"/>
        <dbReference type="ChEBI" id="CHEBI:30616"/>
        <dbReference type="ChEBI" id="CHEBI:61560"/>
        <dbReference type="ChEBI" id="CHEBI:73316"/>
        <dbReference type="ChEBI" id="CHEBI:456216"/>
        <dbReference type="EC" id="2.7.4.6"/>
    </reaction>
</comment>
<organism evidence="18 21">
    <name type="scientific">Methanothrix harundinacea</name>
    <dbReference type="NCBI Taxonomy" id="301375"/>
    <lineage>
        <taxon>Archaea</taxon>
        <taxon>Methanobacteriati</taxon>
        <taxon>Methanobacteriota</taxon>
        <taxon>Stenosarchaea group</taxon>
        <taxon>Methanomicrobia</taxon>
        <taxon>Methanotrichales</taxon>
        <taxon>Methanotrichaceae</taxon>
        <taxon>Methanothrix</taxon>
    </lineage>
</organism>
<dbReference type="Pfam" id="PF00334">
    <property type="entry name" value="NDK"/>
    <property type="match status" value="1"/>
</dbReference>
<comment type="subcellular location">
    <subcellularLocation>
        <location evidence="13">Cytoplasm</location>
    </subcellularLocation>
</comment>
<protein>
    <recommendedName>
        <fullName evidence="4 13">Nucleoside diphosphate kinase</fullName>
        <shortName evidence="13">NDK</shortName>
        <shortName evidence="13">NDP kinase</shortName>
        <ecNumber evidence="3 13">2.7.4.6</ecNumber>
    </recommendedName>
    <alternativeName>
        <fullName evidence="13">Nucleoside-2-P kinase</fullName>
    </alternativeName>
</protein>
<comment type="catalytic activity">
    <reaction evidence="13">
        <text>a ribonucleoside 5'-diphosphate + ATP = a ribonucleoside 5'-triphosphate + ADP</text>
        <dbReference type="Rhea" id="RHEA:18113"/>
        <dbReference type="ChEBI" id="CHEBI:30616"/>
        <dbReference type="ChEBI" id="CHEBI:57930"/>
        <dbReference type="ChEBI" id="CHEBI:61557"/>
        <dbReference type="ChEBI" id="CHEBI:456216"/>
        <dbReference type="EC" id="2.7.4.6"/>
    </reaction>
</comment>
<evidence type="ECO:0000256" key="5">
    <source>
        <dbReference type="ARBA" id="ARBA00022553"/>
    </source>
</evidence>
<dbReference type="EMBL" id="LGHB01000008">
    <property type="protein sequence ID" value="KUK96771.1"/>
    <property type="molecule type" value="Genomic_DNA"/>
</dbReference>
<evidence type="ECO:0000256" key="15">
    <source>
        <dbReference type="RuleBase" id="RU004011"/>
    </source>
</evidence>
<keyword evidence="5 13" id="KW-0597">Phosphoprotein</keyword>
<dbReference type="GO" id="GO:0046872">
    <property type="term" value="F:metal ion binding"/>
    <property type="evidence" value="ECO:0007669"/>
    <property type="project" value="UniProtKB-KW"/>
</dbReference>
<dbReference type="GO" id="GO:0005524">
    <property type="term" value="F:ATP binding"/>
    <property type="evidence" value="ECO:0007669"/>
    <property type="project" value="UniProtKB-UniRule"/>
</dbReference>
<comment type="caution">
    <text evidence="18">The sequence shown here is derived from an EMBL/GenBank/DDBJ whole genome shotgun (WGS) entry which is preliminary data.</text>
</comment>
<dbReference type="Proteomes" id="UP000053961">
    <property type="component" value="Unassembled WGS sequence"/>
</dbReference>
<dbReference type="GO" id="GO:0006228">
    <property type="term" value="P:UTP biosynthetic process"/>
    <property type="evidence" value="ECO:0007669"/>
    <property type="project" value="UniProtKB-UniRule"/>
</dbReference>
<keyword evidence="6 13" id="KW-0808">Transferase</keyword>
<dbReference type="PATRIC" id="fig|301375.6.peg.2199"/>
<evidence type="ECO:0000313" key="19">
    <source>
        <dbReference type="EMBL" id="KUK96771.1"/>
    </source>
</evidence>
<evidence type="ECO:0000256" key="8">
    <source>
        <dbReference type="ARBA" id="ARBA00022741"/>
    </source>
</evidence>
<dbReference type="SUPFAM" id="SSF54919">
    <property type="entry name" value="Nucleoside diphosphate kinase, NDK"/>
    <property type="match status" value="1"/>
</dbReference>
<comment type="function">
    <text evidence="13">Major role in the synthesis of nucleoside triphosphates other than ATP. The ATP gamma phosphate is transferred to the NDP beta phosphate via a ping-pong mechanism, using a phosphorylated active-site intermediate.</text>
</comment>
<keyword evidence="10 13" id="KW-0067">ATP-binding</keyword>
<feature type="domain" description="Nucleoside diphosphate kinase-like" evidence="17">
    <location>
        <begin position="9"/>
        <end position="146"/>
    </location>
</feature>
<dbReference type="InterPro" id="IPR036850">
    <property type="entry name" value="NDK-like_dom_sf"/>
</dbReference>
<feature type="binding site" evidence="13 14">
    <location>
        <position position="93"/>
    </location>
    <ligand>
        <name>ATP</name>
        <dbReference type="ChEBI" id="CHEBI:30616"/>
    </ligand>
</feature>
<dbReference type="PANTHER" id="PTHR11349">
    <property type="entry name" value="NUCLEOSIDE DIPHOSPHATE KINASE"/>
    <property type="match status" value="1"/>
</dbReference>
<evidence type="ECO:0000256" key="9">
    <source>
        <dbReference type="ARBA" id="ARBA00022777"/>
    </source>
</evidence>
<gene>
    <name evidence="13" type="primary">ndk</name>
    <name evidence="18" type="ORF">XD72_0016</name>
    <name evidence="19" type="ORF">XE07_0857</name>
</gene>
<keyword evidence="9 13" id="KW-0418">Kinase</keyword>
<dbReference type="GO" id="GO:0005737">
    <property type="term" value="C:cytoplasm"/>
    <property type="evidence" value="ECO:0007669"/>
    <property type="project" value="UniProtKB-SubCell"/>
</dbReference>
<evidence type="ECO:0000313" key="18">
    <source>
        <dbReference type="EMBL" id="KUK45542.1"/>
    </source>
</evidence>
<evidence type="ECO:0000256" key="12">
    <source>
        <dbReference type="ARBA" id="ARBA00023080"/>
    </source>
</evidence>
<comment type="cofactor">
    <cofactor evidence="1 13">
        <name>Mg(2+)</name>
        <dbReference type="ChEBI" id="CHEBI:18420"/>
    </cofactor>
</comment>
<keyword evidence="12 13" id="KW-0546">Nucleotide metabolism</keyword>
<keyword evidence="7 13" id="KW-0479">Metal-binding</keyword>
<feature type="binding site" evidence="13 14">
    <location>
        <position position="65"/>
    </location>
    <ligand>
        <name>ATP</name>
        <dbReference type="ChEBI" id="CHEBI:30616"/>
    </ligand>
</feature>
<sequence length="157" mass="17554">MGHQRVVGLERTFVMIKPDGVQRGLVGKIVQRFEAKGLKIVAMKMRTLPLDVAQEHYVEHREKPFFGDLVDFITSGPSVPMVVEGKDAISEVRKMNGATNPTNAQPGTIRGDFGLDMGRNVIHGSDSPESAQREIALHFNEAELMGYTRIDETWLYE</sequence>
<dbReference type="Gene3D" id="3.30.70.141">
    <property type="entry name" value="Nucleoside diphosphate kinase-like domain"/>
    <property type="match status" value="1"/>
</dbReference>
<keyword evidence="8 13" id="KW-0547">Nucleotide-binding</keyword>
<evidence type="ECO:0000259" key="17">
    <source>
        <dbReference type="SMART" id="SM00562"/>
    </source>
</evidence>
<evidence type="ECO:0000256" key="10">
    <source>
        <dbReference type="ARBA" id="ARBA00022840"/>
    </source>
</evidence>
<reference evidence="19" key="1">
    <citation type="journal article" date="2015" name="MBio">
        <title>Genome-resolved metagenomic analysis reveals roles for candidate phyla and other microbial community members in biogeochemical transformations in oil reservoirs.</title>
        <authorList>
            <person name="Hu P."/>
            <person name="Tom L."/>
            <person name="Singh A."/>
            <person name="Thomas B.C."/>
            <person name="Baker B.J."/>
            <person name="Piceno Y.M."/>
            <person name="Andersen G.L."/>
            <person name="Banfield J.F."/>
        </authorList>
    </citation>
    <scope>NUCLEOTIDE SEQUENCE [LARGE SCALE GENOMIC DNA]</scope>
    <source>
        <strain evidence="19">56_747</strain>
    </source>
</reference>
<evidence type="ECO:0000256" key="13">
    <source>
        <dbReference type="HAMAP-Rule" id="MF_00451"/>
    </source>
</evidence>